<dbReference type="EMBL" id="JACKXD010000010">
    <property type="protein sequence ID" value="MBB6647975.1"/>
    <property type="molecule type" value="Genomic_DNA"/>
</dbReference>
<dbReference type="RefSeq" id="WP_185194349.1">
    <property type="nucleotide sequence ID" value="NZ_JACKXD010000010.1"/>
</dbReference>
<feature type="compositionally biased region" description="Low complexity" evidence="1">
    <location>
        <begin position="130"/>
        <end position="141"/>
    </location>
</feature>
<dbReference type="AlphaFoldDB" id="A0A7J9SM27"/>
<sequence>MSSERATLTGSVPDARTEQKRRRGDGVDEVGAIVVDADDDSTDRDEAIVVNTPPVPIDEWTVRRPGQVATVAEDNPAYDPGDAVIVVAFRDELEAAHPEWEPPEAIELPAACRTFAFPQRRLRRVGAYGEDGAEGDAAGAEGSTGLELSEPQRRLRTRLEESCRVDVDVREGEAVLVAEKLGDEHVIHPDGSVEGGAIAGRLEDVAAEYLGGGE</sequence>
<comment type="caution">
    <text evidence="2">The sequence shown here is derived from an EMBL/GenBank/DDBJ whole genome shotgun (WGS) entry which is preliminary data.</text>
</comment>
<name>A0A7J9SM27_9EURY</name>
<evidence type="ECO:0000313" key="3">
    <source>
        <dbReference type="Proteomes" id="UP000546257"/>
    </source>
</evidence>
<proteinExistence type="predicted"/>
<reference evidence="2 3" key="1">
    <citation type="submission" date="2020-08" db="EMBL/GenBank/DDBJ databases">
        <authorList>
            <person name="Seo M.-J."/>
        </authorList>
    </citation>
    <scope>NUCLEOTIDE SEQUENCE [LARGE SCALE GENOMIC DNA]</scope>
    <source>
        <strain evidence="2 3">MBLA0160</strain>
    </source>
</reference>
<protein>
    <submittedName>
        <fullName evidence="2">Uncharacterized protein</fullName>
    </submittedName>
</protein>
<dbReference type="Proteomes" id="UP000546257">
    <property type="component" value="Unassembled WGS sequence"/>
</dbReference>
<keyword evidence="3" id="KW-1185">Reference proteome</keyword>
<evidence type="ECO:0000256" key="1">
    <source>
        <dbReference type="SAM" id="MobiDB-lite"/>
    </source>
</evidence>
<accession>A0A7J9SM27</accession>
<feature type="region of interest" description="Disordered" evidence="1">
    <location>
        <begin position="130"/>
        <end position="151"/>
    </location>
</feature>
<feature type="region of interest" description="Disordered" evidence="1">
    <location>
        <begin position="1"/>
        <end position="31"/>
    </location>
</feature>
<feature type="compositionally biased region" description="Polar residues" evidence="1">
    <location>
        <begin position="1"/>
        <end position="10"/>
    </location>
</feature>
<gene>
    <name evidence="2" type="ORF">H5V44_17090</name>
</gene>
<organism evidence="2 3">
    <name type="scientific">Halobellus ruber</name>
    <dbReference type="NCBI Taxonomy" id="2761102"/>
    <lineage>
        <taxon>Archaea</taxon>
        <taxon>Methanobacteriati</taxon>
        <taxon>Methanobacteriota</taxon>
        <taxon>Stenosarchaea group</taxon>
        <taxon>Halobacteria</taxon>
        <taxon>Halobacteriales</taxon>
        <taxon>Haloferacaceae</taxon>
        <taxon>Halobellus</taxon>
    </lineage>
</organism>
<evidence type="ECO:0000313" key="2">
    <source>
        <dbReference type="EMBL" id="MBB6647975.1"/>
    </source>
</evidence>